<dbReference type="AlphaFoldDB" id="A0A2X2UKB0"/>
<dbReference type="Proteomes" id="UP000251853">
    <property type="component" value="Unassembled WGS sequence"/>
</dbReference>
<evidence type="ECO:0000313" key="3">
    <source>
        <dbReference type="Proteomes" id="UP000251853"/>
    </source>
</evidence>
<dbReference type="EMBL" id="UAVW01000016">
    <property type="protein sequence ID" value="SQB14887.1"/>
    <property type="molecule type" value="Genomic_DNA"/>
</dbReference>
<evidence type="ECO:0000256" key="1">
    <source>
        <dbReference type="SAM" id="MobiDB-lite"/>
    </source>
</evidence>
<accession>A0A2X2UKB0</accession>
<proteinExistence type="predicted"/>
<sequence>MAKKKRKRKHRRQQETPRQASRQQTNWMTWQLELLNKIQPKVAEAVERRNNNGID</sequence>
<gene>
    <name evidence="2" type="ORF">NCTC11224_03941</name>
</gene>
<evidence type="ECO:0000313" key="2">
    <source>
        <dbReference type="EMBL" id="SQB14887.1"/>
    </source>
</evidence>
<dbReference type="RefSeq" id="WP_160116360.1">
    <property type="nucleotide sequence ID" value="NZ_JAIWZC010000001.1"/>
</dbReference>
<keyword evidence="3" id="KW-1185">Reference proteome</keyword>
<organism evidence="2 3">
    <name type="scientific">Enterocloster clostridioformis</name>
    <dbReference type="NCBI Taxonomy" id="1531"/>
    <lineage>
        <taxon>Bacteria</taxon>
        <taxon>Bacillati</taxon>
        <taxon>Bacillota</taxon>
        <taxon>Clostridia</taxon>
        <taxon>Lachnospirales</taxon>
        <taxon>Lachnospiraceae</taxon>
        <taxon>Enterocloster</taxon>
    </lineage>
</organism>
<name>A0A2X2UKB0_9FIRM</name>
<feature type="compositionally biased region" description="Basic residues" evidence="1">
    <location>
        <begin position="1"/>
        <end position="12"/>
    </location>
</feature>
<protein>
    <submittedName>
        <fullName evidence="2">Uncharacterized protein</fullName>
    </submittedName>
</protein>
<feature type="region of interest" description="Disordered" evidence="1">
    <location>
        <begin position="1"/>
        <end position="26"/>
    </location>
</feature>
<feature type="compositionally biased region" description="Polar residues" evidence="1">
    <location>
        <begin position="16"/>
        <end position="26"/>
    </location>
</feature>
<reference evidence="2 3" key="1">
    <citation type="submission" date="2018-06" db="EMBL/GenBank/DDBJ databases">
        <authorList>
            <consortium name="Pathogen Informatics"/>
            <person name="Doyle S."/>
        </authorList>
    </citation>
    <scope>NUCLEOTIDE SEQUENCE [LARGE SCALE GENOMIC DNA]</scope>
    <source>
        <strain evidence="2 3">NCTC11224</strain>
    </source>
</reference>